<sequence length="70" mass="8355">MFVVSLSTMTMCVLSDPYKKFKPLDFKKNEIRGFKEHFFINEKHLLIRIAHTVTKDDIVHLRIFLTQSRT</sequence>
<proteinExistence type="predicted"/>
<accession>A0A3M7PVQ1</accession>
<reference evidence="1 2" key="1">
    <citation type="journal article" date="2018" name="Sci. Rep.">
        <title>Genomic signatures of local adaptation to the degree of environmental predictability in rotifers.</title>
        <authorList>
            <person name="Franch-Gras L."/>
            <person name="Hahn C."/>
            <person name="Garcia-Roger E.M."/>
            <person name="Carmona M.J."/>
            <person name="Serra M."/>
            <person name="Gomez A."/>
        </authorList>
    </citation>
    <scope>NUCLEOTIDE SEQUENCE [LARGE SCALE GENOMIC DNA]</scope>
    <source>
        <strain evidence="1">HYR1</strain>
    </source>
</reference>
<dbReference type="Proteomes" id="UP000276133">
    <property type="component" value="Unassembled WGS sequence"/>
</dbReference>
<evidence type="ECO:0000313" key="1">
    <source>
        <dbReference type="EMBL" id="RNA03044.1"/>
    </source>
</evidence>
<dbReference type="EMBL" id="REGN01008666">
    <property type="protein sequence ID" value="RNA03044.1"/>
    <property type="molecule type" value="Genomic_DNA"/>
</dbReference>
<keyword evidence="2" id="KW-1185">Reference proteome</keyword>
<comment type="caution">
    <text evidence="1">The sequence shown here is derived from an EMBL/GenBank/DDBJ whole genome shotgun (WGS) entry which is preliminary data.</text>
</comment>
<evidence type="ECO:0000313" key="2">
    <source>
        <dbReference type="Proteomes" id="UP000276133"/>
    </source>
</evidence>
<name>A0A3M7PVQ1_BRAPC</name>
<organism evidence="1 2">
    <name type="scientific">Brachionus plicatilis</name>
    <name type="common">Marine rotifer</name>
    <name type="synonym">Brachionus muelleri</name>
    <dbReference type="NCBI Taxonomy" id="10195"/>
    <lineage>
        <taxon>Eukaryota</taxon>
        <taxon>Metazoa</taxon>
        <taxon>Spiralia</taxon>
        <taxon>Gnathifera</taxon>
        <taxon>Rotifera</taxon>
        <taxon>Eurotatoria</taxon>
        <taxon>Monogononta</taxon>
        <taxon>Pseudotrocha</taxon>
        <taxon>Ploima</taxon>
        <taxon>Brachionidae</taxon>
        <taxon>Brachionus</taxon>
    </lineage>
</organism>
<gene>
    <name evidence="1" type="ORF">BpHYR1_050857</name>
</gene>
<dbReference type="AlphaFoldDB" id="A0A3M7PVQ1"/>
<protein>
    <submittedName>
        <fullName evidence="1">Uncharacterized protein</fullName>
    </submittedName>
</protein>